<reference evidence="1" key="1">
    <citation type="submission" date="2013-08" db="EMBL/GenBank/DDBJ databases">
        <authorList>
            <person name="Mendez C."/>
            <person name="Richter M."/>
            <person name="Ferrer M."/>
            <person name="Sanchez J."/>
        </authorList>
    </citation>
    <scope>NUCLEOTIDE SEQUENCE</scope>
</reference>
<dbReference type="AlphaFoldDB" id="T1A1Z2"/>
<dbReference type="EMBL" id="AUZZ01004183">
    <property type="protein sequence ID" value="EQD54556.1"/>
    <property type="molecule type" value="Genomic_DNA"/>
</dbReference>
<protein>
    <submittedName>
        <fullName evidence="1">Uncharacterized protein</fullName>
    </submittedName>
</protein>
<feature type="non-terminal residue" evidence="1">
    <location>
        <position position="93"/>
    </location>
</feature>
<proteinExistence type="predicted"/>
<organism evidence="1">
    <name type="scientific">mine drainage metagenome</name>
    <dbReference type="NCBI Taxonomy" id="410659"/>
    <lineage>
        <taxon>unclassified sequences</taxon>
        <taxon>metagenomes</taxon>
        <taxon>ecological metagenomes</taxon>
    </lineage>
</organism>
<reference evidence="1" key="2">
    <citation type="journal article" date="2014" name="ISME J.">
        <title>Microbial stratification in low pH oxic and suboxic macroscopic growths along an acid mine drainage.</title>
        <authorList>
            <person name="Mendez-Garcia C."/>
            <person name="Mesa V."/>
            <person name="Sprenger R.R."/>
            <person name="Richter M."/>
            <person name="Diez M.S."/>
            <person name="Solano J."/>
            <person name="Bargiela R."/>
            <person name="Golyshina O.V."/>
            <person name="Manteca A."/>
            <person name="Ramos J.L."/>
            <person name="Gallego J.R."/>
            <person name="Llorente I."/>
            <person name="Martins Dos Santos V.A."/>
            <person name="Jensen O.N."/>
            <person name="Pelaez A.I."/>
            <person name="Sanchez J."/>
            <person name="Ferrer M."/>
        </authorList>
    </citation>
    <scope>NUCLEOTIDE SEQUENCE</scope>
</reference>
<sequence length="93" mass="10088">MSALSRGLYEVLITEALETHLSGLEDRLAAVRGQLRAAEAADRISLHLARLVERAISTINEDERSKAGIDLARRLVDAVIRSLPAAGDLAVER</sequence>
<accession>T1A1Z2</accession>
<comment type="caution">
    <text evidence="1">The sequence shown here is derived from an EMBL/GenBank/DDBJ whole genome shotgun (WGS) entry which is preliminary data.</text>
</comment>
<gene>
    <name evidence="1" type="ORF">B2A_05973</name>
</gene>
<name>T1A1Z2_9ZZZZ</name>
<evidence type="ECO:0000313" key="1">
    <source>
        <dbReference type="EMBL" id="EQD54556.1"/>
    </source>
</evidence>